<sequence length="109" mass="12264">MDICDKNFAGSSGMMEVEAARVLWGRSVSRHNLRYTVILSDGDTKTFQELSKIKPYGDQVTIEKEECINHVSKRLGTALRNLVTDCRKKGITLGRRGYQEVDDILQSGN</sequence>
<evidence type="ECO:0000259" key="1">
    <source>
        <dbReference type="Pfam" id="PF20700"/>
    </source>
</evidence>
<dbReference type="AlphaFoldDB" id="A0AAN9BA48"/>
<name>A0AAN9BA48_9CAEN</name>
<accession>A0AAN9BA48</accession>
<evidence type="ECO:0000313" key="2">
    <source>
        <dbReference type="EMBL" id="KAK7101737.1"/>
    </source>
</evidence>
<dbReference type="InterPro" id="IPR049012">
    <property type="entry name" value="Mutator_transp_dom"/>
</dbReference>
<proteinExistence type="predicted"/>
<reference evidence="2 3" key="1">
    <citation type="submission" date="2024-02" db="EMBL/GenBank/DDBJ databases">
        <title>Chromosome-scale genome assembly of the rough periwinkle Littorina saxatilis.</title>
        <authorList>
            <person name="De Jode A."/>
            <person name="Faria R."/>
            <person name="Formenti G."/>
            <person name="Sims Y."/>
            <person name="Smith T.P."/>
            <person name="Tracey A."/>
            <person name="Wood J.M.D."/>
            <person name="Zagrodzka Z.B."/>
            <person name="Johannesson K."/>
            <person name="Butlin R.K."/>
            <person name="Leder E.H."/>
        </authorList>
    </citation>
    <scope>NUCLEOTIDE SEQUENCE [LARGE SCALE GENOMIC DNA]</scope>
    <source>
        <strain evidence="2">Snail1</strain>
        <tissue evidence="2">Muscle</tissue>
    </source>
</reference>
<dbReference type="EMBL" id="JBAMIC010000010">
    <property type="protein sequence ID" value="KAK7101737.1"/>
    <property type="molecule type" value="Genomic_DNA"/>
</dbReference>
<evidence type="ECO:0000313" key="3">
    <source>
        <dbReference type="Proteomes" id="UP001374579"/>
    </source>
</evidence>
<dbReference type="Proteomes" id="UP001374579">
    <property type="component" value="Unassembled WGS sequence"/>
</dbReference>
<dbReference type="Pfam" id="PF20700">
    <property type="entry name" value="Mutator"/>
    <property type="match status" value="1"/>
</dbReference>
<keyword evidence="3" id="KW-1185">Reference proteome</keyword>
<comment type="caution">
    <text evidence="2">The sequence shown here is derived from an EMBL/GenBank/DDBJ whole genome shotgun (WGS) entry which is preliminary data.</text>
</comment>
<protein>
    <recommendedName>
        <fullName evidence="1">Mutator-like transposase domain-containing protein</fullName>
    </recommendedName>
</protein>
<feature type="domain" description="Mutator-like transposase" evidence="1">
    <location>
        <begin position="4"/>
        <end position="85"/>
    </location>
</feature>
<organism evidence="2 3">
    <name type="scientific">Littorina saxatilis</name>
    <dbReference type="NCBI Taxonomy" id="31220"/>
    <lineage>
        <taxon>Eukaryota</taxon>
        <taxon>Metazoa</taxon>
        <taxon>Spiralia</taxon>
        <taxon>Lophotrochozoa</taxon>
        <taxon>Mollusca</taxon>
        <taxon>Gastropoda</taxon>
        <taxon>Caenogastropoda</taxon>
        <taxon>Littorinimorpha</taxon>
        <taxon>Littorinoidea</taxon>
        <taxon>Littorinidae</taxon>
        <taxon>Littorina</taxon>
    </lineage>
</organism>
<gene>
    <name evidence="2" type="ORF">V1264_020074</name>
</gene>